<gene>
    <name evidence="3" type="ORF">CO172_02415</name>
</gene>
<evidence type="ECO:0000313" key="3">
    <source>
        <dbReference type="EMBL" id="PJA47255.1"/>
    </source>
</evidence>
<feature type="coiled-coil region" evidence="1">
    <location>
        <begin position="288"/>
        <end position="319"/>
    </location>
</feature>
<dbReference type="Proteomes" id="UP000229749">
    <property type="component" value="Unassembled WGS sequence"/>
</dbReference>
<dbReference type="Gene3D" id="3.40.50.300">
    <property type="entry name" value="P-loop containing nucleotide triphosphate hydrolases"/>
    <property type="match status" value="2"/>
</dbReference>
<dbReference type="SUPFAM" id="SSF52540">
    <property type="entry name" value="P-loop containing nucleoside triphosphate hydrolases"/>
    <property type="match status" value="1"/>
</dbReference>
<feature type="coiled-coil region" evidence="1">
    <location>
        <begin position="174"/>
        <end position="229"/>
    </location>
</feature>
<name>A0A2M7XHD0_9BACT</name>
<keyword evidence="1" id="KW-0175">Coiled coil</keyword>
<accession>A0A2M7XHD0</accession>
<evidence type="ECO:0000259" key="2">
    <source>
        <dbReference type="Pfam" id="PF02463"/>
    </source>
</evidence>
<comment type="caution">
    <text evidence="3">The sequence shown here is derived from an EMBL/GenBank/DDBJ whole genome shotgun (WGS) entry which is preliminary data.</text>
</comment>
<dbReference type="AlphaFoldDB" id="A0A2M7XHD0"/>
<feature type="domain" description="RecF/RecN/SMC N-terminal" evidence="2">
    <location>
        <begin position="2"/>
        <end position="728"/>
    </location>
</feature>
<feature type="coiled-coil region" evidence="1">
    <location>
        <begin position="534"/>
        <end position="568"/>
    </location>
</feature>
<sequence length="743" mass="86504">MFLKQLEFQGFKTFAKKTSLVFPAPKKKDCFPLTCIVGPNGSGKSNIADAVRWVLGEQSLKLLRGKKSEDVIFSGSEKRSRSGFAEVSMVFENEDRAIPLDGSEVCFLRRMYRDGASEYIVNNQQARLLDIQQLLAAANVGQRSYSVIGQGMVDHILLSTPQERKAFFDDATGVKSLQLKRQETARKLEHTKENLTEIELLLAEIEPRLRSLKRQVSRLEQRETLEQELFDLEKRYYHTVWKTLEDDLQTVDNQLKKQEEGVIKGRDNLRQIDETLNRFEQEQKTVSVDQELLDLRKARQNIENHLRKLREDIFHIQKEIELSKIRAQENWSPLPLHQIIETLAALLKEEEQLEIYWRQYLEKKQPSPFSLEKIISLKEKTQLLLERLERPRLEDIIIRPELLDNLQMLEKIEQEKKKELAEFEQALEKKAKETNHIQEDFFVLQKQARKVQQDLHGLEEILHKQKIEQARLQERQQNLWREIQENMKDRASQIHDESIFIDLVDLERTHEMIQRLHSKLELIGGFDPEILVEYNETNERFQFLESQLEDLKKAFETTQKLIRELDEEIHARSEKAFQKINESFQHYFQILFSGGKSRLVKMTQAELEEDQEDLDKTGYLQSGDEVLGIEIEATPPGKRLKSLALLSGGEKALTSLALLSAILTVNPCPFVILDEVDASLDEANTLRFANILQELQKLSQFIVITHNRATMEKADILYGVTMDNDGVSRLFSVKLEEMNIQSS</sequence>
<proteinExistence type="predicted"/>
<protein>
    <recommendedName>
        <fullName evidence="2">RecF/RecN/SMC N-terminal domain-containing protein</fullName>
    </recommendedName>
</protein>
<evidence type="ECO:0000256" key="1">
    <source>
        <dbReference type="SAM" id="Coils"/>
    </source>
</evidence>
<dbReference type="InterPro" id="IPR003395">
    <property type="entry name" value="RecF/RecN/SMC_N"/>
</dbReference>
<dbReference type="PANTHER" id="PTHR43977">
    <property type="entry name" value="STRUCTURAL MAINTENANCE OF CHROMOSOMES PROTEIN 3"/>
    <property type="match status" value="1"/>
</dbReference>
<evidence type="ECO:0000313" key="4">
    <source>
        <dbReference type="Proteomes" id="UP000229749"/>
    </source>
</evidence>
<reference evidence="4" key="1">
    <citation type="submission" date="2017-09" db="EMBL/GenBank/DDBJ databases">
        <title>Depth-based differentiation of microbial function through sediment-hosted aquifers and enrichment of novel symbionts in the deep terrestrial subsurface.</title>
        <authorList>
            <person name="Probst A.J."/>
            <person name="Ladd B."/>
            <person name="Jarett J.K."/>
            <person name="Geller-Mcgrath D.E."/>
            <person name="Sieber C.M.K."/>
            <person name="Emerson J.B."/>
            <person name="Anantharaman K."/>
            <person name="Thomas B.C."/>
            <person name="Malmstrom R."/>
            <person name="Stieglmeier M."/>
            <person name="Klingl A."/>
            <person name="Woyke T."/>
            <person name="Ryan C.M."/>
            <person name="Banfield J.F."/>
        </authorList>
    </citation>
    <scope>NUCLEOTIDE SEQUENCE [LARGE SCALE GENOMIC DNA]</scope>
</reference>
<dbReference type="EMBL" id="PFWS01000036">
    <property type="protein sequence ID" value="PJA47255.1"/>
    <property type="molecule type" value="Genomic_DNA"/>
</dbReference>
<organism evidence="3 4">
    <name type="scientific">Candidatus Uhrbacteria bacterium CG_4_9_14_3_um_filter_36_7</name>
    <dbReference type="NCBI Taxonomy" id="1975033"/>
    <lineage>
        <taxon>Bacteria</taxon>
        <taxon>Candidatus Uhriibacteriota</taxon>
    </lineage>
</organism>
<dbReference type="Pfam" id="PF02463">
    <property type="entry name" value="SMC_N"/>
    <property type="match status" value="1"/>
</dbReference>
<feature type="coiled-coil region" evidence="1">
    <location>
        <begin position="406"/>
        <end position="475"/>
    </location>
</feature>
<dbReference type="InterPro" id="IPR027417">
    <property type="entry name" value="P-loop_NTPase"/>
</dbReference>